<dbReference type="Proteomes" id="UP000236551">
    <property type="component" value="Chromosome"/>
</dbReference>
<dbReference type="Proteomes" id="UP000255543">
    <property type="component" value="Unassembled WGS sequence"/>
</dbReference>
<dbReference type="Proteomes" id="UP000542214">
    <property type="component" value="Unassembled WGS sequence"/>
</dbReference>
<reference evidence="5" key="6">
    <citation type="submission" date="2020-09" db="EMBL/GenBank/DDBJ databases">
        <title>Emerging polyconal dissemination of OXA-244-producing E. coli in France.</title>
        <authorList>
            <person name="Emeraud C."/>
            <person name="Girlich D."/>
            <person name="Bonnin R.A."/>
            <person name="Jousset A.B."/>
            <person name="Naas T."/>
            <person name="Dortet L."/>
        </authorList>
    </citation>
    <scope>NUCLEOTIDE SEQUENCE</scope>
    <source>
        <strain evidence="5">225E3</strain>
    </source>
</reference>
<dbReference type="Proteomes" id="UP000250991">
    <property type="component" value="Unassembled WGS sequence"/>
</dbReference>
<dbReference type="Proteomes" id="UP001173661">
    <property type="component" value="Unassembled WGS sequence"/>
</dbReference>
<evidence type="ECO:0000313" key="3">
    <source>
        <dbReference type="EMBL" id="EFB4535395.1"/>
    </source>
</evidence>
<evidence type="ECO:0000313" key="5">
    <source>
        <dbReference type="EMBL" id="MBE0980334.1"/>
    </source>
</evidence>
<dbReference type="EMBL" id="LR134238">
    <property type="protein sequence ID" value="VED13710.1"/>
    <property type="molecule type" value="Genomic_DNA"/>
</dbReference>
<dbReference type="Proteomes" id="UP000277930">
    <property type="component" value="Chromosome 1"/>
</dbReference>
<dbReference type="OMA" id="HYSESPN"/>
<evidence type="ECO:0000313" key="23">
    <source>
        <dbReference type="Proteomes" id="UP000486847"/>
    </source>
</evidence>
<dbReference type="EMBL" id="UARW01000010">
    <property type="protein sequence ID" value="SQD04662.1"/>
    <property type="molecule type" value="Genomic_DNA"/>
</dbReference>
<dbReference type="EMBL" id="UGDD01000002">
    <property type="protein sequence ID" value="STJ55342.1"/>
    <property type="molecule type" value="Genomic_DNA"/>
</dbReference>
<sequence length="216" mass="24818">MNENQLAPCWEFQPYLAENYVRHLLAEIANVLEQLYYHKHALDSNWSEGVRAYDWVRNHLIQNEDAIPGLEMISKGLDYVVALNKVPLQFTKDCINNPKKKHRLRRNKVEYEQLSLFGDVEAEQDITWRVIAEPFLSEEGDGELESTLPRWEVALVGFNTYGAQISIVSHQSTASMPLMPLDYNTLPDEAEINKVPLRRRTKDKDLDVSSDGTSGE</sequence>
<evidence type="ECO:0000313" key="22">
    <source>
        <dbReference type="Proteomes" id="UP000277930"/>
    </source>
</evidence>
<evidence type="ECO:0000313" key="11">
    <source>
        <dbReference type="EMBL" id="STK43502.1"/>
    </source>
</evidence>
<reference evidence="7 23" key="5">
    <citation type="submission" date="2019-10" db="EMBL/GenBank/DDBJ databases">
        <title>Comparative genomic analysis of antimicrobial resistant Escherichia coli of diverse origin.</title>
        <authorList>
            <person name="Ghatak S."/>
            <person name="Milton A.P."/>
            <person name="Rhetso K."/>
            <person name="Purkait D."/>
            <person name="Das S."/>
            <person name="Puro K.-U."/>
            <person name="Shakuntala I."/>
            <person name="Sen A."/>
            <person name="Sanjukta R."/>
            <person name="Priya G.B."/>
            <person name="Mawlong M."/>
            <person name="Lyngdoh V."/>
            <person name="Rynghang J."/>
            <person name="Mawphlang B.L."/>
        </authorList>
    </citation>
    <scope>NUCLEOTIDE SEQUENCE [LARGE SCALE GENOMIC DNA]</scope>
    <source>
        <strain evidence="7 23">SE161</strain>
    </source>
</reference>
<evidence type="ECO:0000313" key="15">
    <source>
        <dbReference type="Proteomes" id="UP000236551"/>
    </source>
</evidence>
<evidence type="ECO:0000313" key="24">
    <source>
        <dbReference type="Proteomes" id="UP000542214"/>
    </source>
</evidence>
<evidence type="ECO:0000313" key="7">
    <source>
        <dbReference type="EMBL" id="MTE92563.1"/>
    </source>
</evidence>
<dbReference type="EMBL" id="WCEW01000104">
    <property type="protein sequence ID" value="MTE92563.1"/>
    <property type="molecule type" value="Genomic_DNA"/>
</dbReference>
<reference evidence="6" key="7">
    <citation type="submission" date="2023-07" db="EMBL/GenBank/DDBJ databases">
        <title>High risk of intestinal colonization with ESBL-producing Escherichia coli among soldiers of military contingents in specific geographic regions.</title>
        <authorList>
            <person name="Literacka E."/>
        </authorList>
    </citation>
    <scope>NUCLEOTIDE SEQUENCE</scope>
    <source>
        <strain evidence="6">66</strain>
    </source>
</reference>
<evidence type="ECO:0000313" key="20">
    <source>
        <dbReference type="Proteomes" id="UP000255543"/>
    </source>
</evidence>
<evidence type="ECO:0000313" key="16">
    <source>
        <dbReference type="Proteomes" id="UP000250991"/>
    </source>
</evidence>
<evidence type="ECO:0000313" key="13">
    <source>
        <dbReference type="EMBL" id="VED13710.1"/>
    </source>
</evidence>
<evidence type="ECO:0000256" key="1">
    <source>
        <dbReference type="SAM" id="MobiDB-lite"/>
    </source>
</evidence>
<evidence type="ECO:0000313" key="6">
    <source>
        <dbReference type="EMBL" id="MDO2573314.1"/>
    </source>
</evidence>
<evidence type="ECO:0000313" key="8">
    <source>
        <dbReference type="EMBL" id="SQD04662.1"/>
    </source>
</evidence>
<dbReference type="EMBL" id="AASFZR010000131">
    <property type="protein sequence ID" value="EFB4535395.1"/>
    <property type="molecule type" value="Genomic_DNA"/>
</dbReference>
<protein>
    <submittedName>
        <fullName evidence="3">Uncharacterized protein</fullName>
    </submittedName>
</protein>
<evidence type="ECO:0000313" key="10">
    <source>
        <dbReference type="EMBL" id="STJ55342.1"/>
    </source>
</evidence>
<dbReference type="EMBL" id="CP024978">
    <property type="protein sequence ID" value="ATZ30630.1"/>
    <property type="molecule type" value="Genomic_DNA"/>
</dbReference>
<evidence type="ECO:0000313" key="17">
    <source>
        <dbReference type="Proteomes" id="UP000254079"/>
    </source>
</evidence>
<dbReference type="EMBL" id="JAUKXU010000003">
    <property type="protein sequence ID" value="MDO2573314.1"/>
    <property type="molecule type" value="Genomic_DNA"/>
</dbReference>
<dbReference type="EMBL" id="UGEB01000001">
    <property type="protein sequence ID" value="STK43502.1"/>
    <property type="molecule type" value="Genomic_DNA"/>
</dbReference>
<dbReference type="Proteomes" id="UP000271797">
    <property type="component" value="Chromosome"/>
</dbReference>
<dbReference type="EMBL" id="UGFE01000002">
    <property type="protein sequence ID" value="STM23387.1"/>
    <property type="molecule type" value="Genomic_DNA"/>
</dbReference>
<proteinExistence type="predicted"/>
<evidence type="ECO:0000313" key="18">
    <source>
        <dbReference type="Proteomes" id="UP000254503"/>
    </source>
</evidence>
<dbReference type="Proteomes" id="UP000486847">
    <property type="component" value="Unassembled WGS sequence"/>
</dbReference>
<dbReference type="Proteomes" id="UP000254718">
    <property type="component" value="Unassembled WGS sequence"/>
</dbReference>
<evidence type="ECO:0000313" key="12">
    <source>
        <dbReference type="EMBL" id="STM23387.1"/>
    </source>
</evidence>
<dbReference type="Proteomes" id="UP000640866">
    <property type="component" value="Unassembled WGS sequence"/>
</dbReference>
<accession>A0A069CIQ2</accession>
<name>A0A069CIQ2_ECOLX</name>
<dbReference type="EMBL" id="ABLFQU030000138">
    <property type="protein sequence ID" value="EMM0028954.1"/>
    <property type="molecule type" value="Genomic_DNA"/>
</dbReference>
<dbReference type="EMBL" id="UGCP01000002">
    <property type="protein sequence ID" value="STI85370.1"/>
    <property type="molecule type" value="Genomic_DNA"/>
</dbReference>
<dbReference type="Proteomes" id="UP000254079">
    <property type="component" value="Unassembled WGS sequence"/>
</dbReference>
<dbReference type="RefSeq" id="WP_001004956.1">
    <property type="nucleotide sequence ID" value="NZ_AP021914.1"/>
</dbReference>
<dbReference type="EMBL" id="LR134246">
    <property type="protein sequence ID" value="VED36092.1"/>
    <property type="molecule type" value="Genomic_DNA"/>
</dbReference>
<dbReference type="EMBL" id="JACZOI010000130">
    <property type="protein sequence ID" value="MBE0980334.1"/>
    <property type="molecule type" value="Genomic_DNA"/>
</dbReference>
<gene>
    <name evidence="3" type="ORF">C0P57_004766</name>
    <name evidence="2" type="ORF">CV83915_00253</name>
    <name evidence="7" type="ORF">F9B07_28240</name>
    <name evidence="5" type="ORF">IH772_24230</name>
    <name evidence="8" type="ORF">NCTC8009_05190</name>
    <name evidence="11" type="ORF">NCTC8179_00198</name>
    <name evidence="12" type="ORF">NCTC8333_02320</name>
    <name evidence="9" type="ORF">NCTC8622_04462</name>
    <name evidence="13" type="ORF">NCTC9044_04601</name>
    <name evidence="10" type="ORF">NCTC9045_03275</name>
    <name evidence="14" type="ORF">NCTC9702_03359</name>
    <name evidence="4" type="ORF">P6223_005696</name>
    <name evidence="6" type="ORF">Q2V20_03915</name>
</gene>
<organism evidence="3 24">
    <name type="scientific">Escherichia coli</name>
    <dbReference type="NCBI Taxonomy" id="562"/>
    <lineage>
        <taxon>Bacteria</taxon>
        <taxon>Pseudomonadati</taxon>
        <taxon>Pseudomonadota</taxon>
        <taxon>Gammaproteobacteria</taxon>
        <taxon>Enterobacterales</taxon>
        <taxon>Enterobacteriaceae</taxon>
        <taxon>Escherichia</taxon>
    </lineage>
</organism>
<reference evidence="4" key="8">
    <citation type="submission" date="2024-02" db="EMBL/GenBank/DDBJ databases">
        <authorList>
            <consortium name="Clinical and Environmental Microbiology Branch: Whole genome sequencing antimicrobial resistance pathogens in the healthcare setting"/>
        </authorList>
    </citation>
    <scope>NUCLEOTIDE SEQUENCE</scope>
    <source>
        <strain evidence="4">2023CK-00345</strain>
    </source>
</reference>
<evidence type="ECO:0000313" key="2">
    <source>
        <dbReference type="EMBL" id="ATZ30630.1"/>
    </source>
</evidence>
<evidence type="ECO:0000313" key="9">
    <source>
        <dbReference type="EMBL" id="STI85370.1"/>
    </source>
</evidence>
<reference evidence="3 24" key="3">
    <citation type="submission" date="2018-08" db="EMBL/GenBank/DDBJ databases">
        <authorList>
            <consortium name="NARMS: The National Antimicrobial Resistance Monitoring System"/>
        </authorList>
    </citation>
    <scope>NUCLEOTIDE SEQUENCE [LARGE SCALE GENOMIC DNA]</scope>
    <source>
        <strain evidence="3 24">FSIS11706358</strain>
    </source>
</reference>
<reference evidence="2 15" key="1">
    <citation type="submission" date="2017-11" db="EMBL/GenBank/DDBJ databases">
        <title>Escherichia coli CV839-15 Genome sequencing and assembly.</title>
        <authorList>
            <person name="Li Z."/>
            <person name="Song N."/>
            <person name="Li W."/>
            <person name="Philip H.R."/>
            <person name="Bu Z."/>
            <person name="Siguo L."/>
        </authorList>
    </citation>
    <scope>NUCLEOTIDE SEQUENCE [LARGE SCALE GENOMIC DNA]</scope>
    <source>
        <strain evidence="2 15">CV839-15</strain>
    </source>
</reference>
<reference evidence="16 17" key="2">
    <citation type="submission" date="2018-06" db="EMBL/GenBank/DDBJ databases">
        <authorList>
            <consortium name="Pathogen Informatics"/>
            <person name="Doyle S."/>
        </authorList>
    </citation>
    <scope>NUCLEOTIDE SEQUENCE [LARGE SCALE GENOMIC DNA]</scope>
    <source>
        <strain evidence="8 16">NCTC8009</strain>
        <strain evidence="11 20">NCTC8179</strain>
        <strain evidence="12 19">NCTC8333</strain>
        <strain evidence="9 17">NCTC8622</strain>
        <strain evidence="10 18">NCTC9045</strain>
    </source>
</reference>
<evidence type="ECO:0000313" key="19">
    <source>
        <dbReference type="Proteomes" id="UP000254718"/>
    </source>
</evidence>
<evidence type="ECO:0000313" key="21">
    <source>
        <dbReference type="Proteomes" id="UP000271797"/>
    </source>
</evidence>
<evidence type="ECO:0000313" key="4">
    <source>
        <dbReference type="EMBL" id="EMM0028954.1"/>
    </source>
</evidence>
<reference evidence="21 22" key="4">
    <citation type="submission" date="2018-12" db="EMBL/GenBank/DDBJ databases">
        <authorList>
            <consortium name="Pathogen Informatics"/>
        </authorList>
    </citation>
    <scope>NUCLEOTIDE SEQUENCE [LARGE SCALE GENOMIC DNA]</scope>
    <source>
        <strain evidence="13 21">NCTC9044</strain>
        <strain evidence="14 22">NCTC9702</strain>
    </source>
</reference>
<feature type="region of interest" description="Disordered" evidence="1">
    <location>
        <begin position="194"/>
        <end position="216"/>
    </location>
</feature>
<dbReference type="Proteomes" id="UP000254503">
    <property type="component" value="Unassembled WGS sequence"/>
</dbReference>
<dbReference type="AlphaFoldDB" id="A0A069CIQ2"/>
<evidence type="ECO:0000313" key="14">
    <source>
        <dbReference type="EMBL" id="VED36092.1"/>
    </source>
</evidence>